<dbReference type="InterPro" id="IPR013087">
    <property type="entry name" value="Znf_C2H2_type"/>
</dbReference>
<evidence type="ECO:0000313" key="12">
    <source>
        <dbReference type="Proteomes" id="UP000636709"/>
    </source>
</evidence>
<evidence type="ECO:0000256" key="5">
    <source>
        <dbReference type="ARBA" id="ARBA00022833"/>
    </source>
</evidence>
<feature type="domain" description="C2H2-type" evidence="10">
    <location>
        <begin position="157"/>
        <end position="184"/>
    </location>
</feature>
<keyword evidence="8" id="KW-0539">Nucleus</keyword>
<comment type="subcellular location">
    <subcellularLocation>
        <location evidence="1">Nucleus</location>
    </subcellularLocation>
</comment>
<dbReference type="OrthoDB" id="690458at2759"/>
<dbReference type="PROSITE" id="PS00028">
    <property type="entry name" value="ZINC_FINGER_C2H2_1"/>
    <property type="match status" value="2"/>
</dbReference>
<dbReference type="AlphaFoldDB" id="A0A835F819"/>
<evidence type="ECO:0000256" key="8">
    <source>
        <dbReference type="ARBA" id="ARBA00023242"/>
    </source>
</evidence>
<name>A0A835F819_9POAL</name>
<dbReference type="EMBL" id="JACEFO010001608">
    <property type="protein sequence ID" value="KAF8731290.1"/>
    <property type="molecule type" value="Genomic_DNA"/>
</dbReference>
<evidence type="ECO:0000256" key="2">
    <source>
        <dbReference type="ARBA" id="ARBA00022723"/>
    </source>
</evidence>
<evidence type="ECO:0000256" key="6">
    <source>
        <dbReference type="ARBA" id="ARBA00023015"/>
    </source>
</evidence>
<dbReference type="SUPFAM" id="SSF57667">
    <property type="entry name" value="beta-beta-alpha zinc fingers"/>
    <property type="match status" value="1"/>
</dbReference>
<evidence type="ECO:0000256" key="9">
    <source>
        <dbReference type="PROSITE-ProRule" id="PRU00042"/>
    </source>
</evidence>
<dbReference type="InterPro" id="IPR036236">
    <property type="entry name" value="Znf_C2H2_sf"/>
</dbReference>
<dbReference type="GO" id="GO:0005634">
    <property type="term" value="C:nucleus"/>
    <property type="evidence" value="ECO:0007669"/>
    <property type="project" value="UniProtKB-SubCell"/>
</dbReference>
<dbReference type="GO" id="GO:0008270">
    <property type="term" value="F:zinc ion binding"/>
    <property type="evidence" value="ECO:0007669"/>
    <property type="project" value="UniProtKB-KW"/>
</dbReference>
<keyword evidence="12" id="KW-1185">Reference proteome</keyword>
<dbReference type="Gene3D" id="3.30.160.60">
    <property type="entry name" value="Classic Zinc Finger"/>
    <property type="match status" value="1"/>
</dbReference>
<dbReference type="SMART" id="SM00355">
    <property type="entry name" value="ZnF_C2H2"/>
    <property type="match status" value="2"/>
</dbReference>
<dbReference type="Proteomes" id="UP000636709">
    <property type="component" value="Unassembled WGS sequence"/>
</dbReference>
<evidence type="ECO:0000313" key="11">
    <source>
        <dbReference type="EMBL" id="KAF8731290.1"/>
    </source>
</evidence>
<gene>
    <name evidence="11" type="ORF">HU200_016344</name>
</gene>
<comment type="caution">
    <text evidence="11">The sequence shown here is derived from an EMBL/GenBank/DDBJ whole genome shotgun (WGS) entry which is preliminary data.</text>
</comment>
<evidence type="ECO:0000259" key="10">
    <source>
        <dbReference type="PROSITE" id="PS50157"/>
    </source>
</evidence>
<protein>
    <recommendedName>
        <fullName evidence="10">C2H2-type domain-containing protein</fullName>
    </recommendedName>
</protein>
<feature type="domain" description="C2H2-type" evidence="10">
    <location>
        <begin position="218"/>
        <end position="245"/>
    </location>
</feature>
<sequence>MDTEEYYNRCPTLSDDQTISGAVADDGGGETASSVVLAPANATSSVARGWGGTGRRGCTGSSVAAAARAVASVSPVAEPEQPVAAIVAAVPHPKVVAFHPAPPLAFPAHGGDAMEVTVASVSAIIATDPPTQAIVDHHQEQPSTSPAIVVGQAPKVYTCKRCGMTFTNPQALGGHVVGHRNRDLAAAAAGTTTTSAEDGVVFPGGRRGAHKPPGRRAHVCNECGAEFVTGVQLGGHKRKHYTGEPIVPKRKNKTRVVVHVQPVLSAAAAEAVGDITLALSVKGDDVALPAVPPPPAVEATPPAARPAAAAGRVLLFGIDIGTRVQTAEAKQGSETSPSSYRQQ</sequence>
<reference evidence="11" key="1">
    <citation type="submission" date="2020-07" db="EMBL/GenBank/DDBJ databases">
        <title>Genome sequence and genetic diversity analysis of an under-domesticated orphan crop, white fonio (Digitaria exilis).</title>
        <authorList>
            <person name="Bennetzen J.L."/>
            <person name="Chen S."/>
            <person name="Ma X."/>
            <person name="Wang X."/>
            <person name="Yssel A.E.J."/>
            <person name="Chaluvadi S.R."/>
            <person name="Johnson M."/>
            <person name="Gangashetty P."/>
            <person name="Hamidou F."/>
            <person name="Sanogo M.D."/>
            <person name="Zwaenepoel A."/>
            <person name="Wallace J."/>
            <person name="Van De Peer Y."/>
            <person name="Van Deynze A."/>
        </authorList>
    </citation>
    <scope>NUCLEOTIDE SEQUENCE</scope>
    <source>
        <tissue evidence="11">Leaves</tissue>
    </source>
</reference>
<keyword evidence="3" id="KW-0677">Repeat</keyword>
<organism evidence="11 12">
    <name type="scientific">Digitaria exilis</name>
    <dbReference type="NCBI Taxonomy" id="1010633"/>
    <lineage>
        <taxon>Eukaryota</taxon>
        <taxon>Viridiplantae</taxon>
        <taxon>Streptophyta</taxon>
        <taxon>Embryophyta</taxon>
        <taxon>Tracheophyta</taxon>
        <taxon>Spermatophyta</taxon>
        <taxon>Magnoliopsida</taxon>
        <taxon>Liliopsida</taxon>
        <taxon>Poales</taxon>
        <taxon>Poaceae</taxon>
        <taxon>PACMAD clade</taxon>
        <taxon>Panicoideae</taxon>
        <taxon>Panicodae</taxon>
        <taxon>Paniceae</taxon>
        <taxon>Anthephorinae</taxon>
        <taxon>Digitaria</taxon>
    </lineage>
</organism>
<evidence type="ECO:0000256" key="4">
    <source>
        <dbReference type="ARBA" id="ARBA00022771"/>
    </source>
</evidence>
<dbReference type="Pfam" id="PF13912">
    <property type="entry name" value="zf-C2H2_6"/>
    <property type="match status" value="2"/>
</dbReference>
<keyword evidence="5" id="KW-0862">Zinc</keyword>
<evidence type="ECO:0000256" key="7">
    <source>
        <dbReference type="ARBA" id="ARBA00023163"/>
    </source>
</evidence>
<accession>A0A835F819</accession>
<keyword evidence="2" id="KW-0479">Metal-binding</keyword>
<proteinExistence type="predicted"/>
<dbReference type="PROSITE" id="PS50157">
    <property type="entry name" value="ZINC_FINGER_C2H2_2"/>
    <property type="match status" value="2"/>
</dbReference>
<evidence type="ECO:0000256" key="3">
    <source>
        <dbReference type="ARBA" id="ARBA00022737"/>
    </source>
</evidence>
<dbReference type="PANTHER" id="PTHR26374">
    <property type="entry name" value="ZINC FINGER PROTEIN ZAT5"/>
    <property type="match status" value="1"/>
</dbReference>
<keyword evidence="6" id="KW-0805">Transcription regulation</keyword>
<evidence type="ECO:0000256" key="1">
    <source>
        <dbReference type="ARBA" id="ARBA00004123"/>
    </source>
</evidence>
<keyword evidence="7" id="KW-0804">Transcription</keyword>
<dbReference type="PANTHER" id="PTHR26374:SF378">
    <property type="entry name" value="C2H2-TYPE ZINC FINGER FAMILY PROTEIN"/>
    <property type="match status" value="1"/>
</dbReference>
<keyword evidence="4 9" id="KW-0863">Zinc-finger</keyword>